<reference evidence="10" key="2">
    <citation type="submission" date="2020-05" db="UniProtKB">
        <authorList>
            <consortium name="Ensembl"/>
        </authorList>
    </citation>
    <scope>IDENTIFICATION</scope>
</reference>
<dbReference type="Bgee" id="ENSXETG00000000054">
    <property type="expression patterns" value="Expressed in ovary and 12 other cell types or tissues"/>
</dbReference>
<dbReference type="Proteomes" id="UP000008143">
    <property type="component" value="Chromosome 8"/>
</dbReference>
<evidence type="ECO:0000259" key="7">
    <source>
        <dbReference type="Pfam" id="PF08620"/>
    </source>
</evidence>
<evidence type="ECO:0000256" key="4">
    <source>
        <dbReference type="ARBA" id="ARBA00023242"/>
    </source>
</evidence>
<name>A0A6I8Q111_XENTR</name>
<reference evidence="12" key="3">
    <citation type="submission" date="2025-04" db="UniProtKB">
        <authorList>
            <consortium name="RefSeq"/>
        </authorList>
    </citation>
    <scope>IDENTIFICATION</scope>
    <source>
        <strain evidence="12">Nigerian</strain>
        <tissue evidence="12">Liver and blood</tissue>
    </source>
</reference>
<sequence length="1465" mass="163482">MTWGMGLDFRSVAGGVSGDAFVLSRQAGLSGSILNSKMLSRPKPGESEEDLLKFQDQFLASNTSAAAKVVRKADKRKGDAENSADLTSQITPGRDVVTLQEFPDLPPILTPGPTKKSKFARERVQFADEDPEDILEQHDQHITTVFSKIIERDTSGVTITAPVPTGLPFPQVFHRSQVPSQDLPCTAKKSIFAQKMAAKRAAEQVKEESLSSPQMLSCPLVNHTSVLSSNVIKSTPLPEAMDVDKPTLISGQGLGISAGQEEARKIHEENMEKLRSLSKEEILQEQEQLLSQLDPKLVAFLKSKKGKKTTDGDSSNVKASQEPRPVHLKEPQYLSEEDTSEMSPRRSEEKESAVAADDLPVKPQKEWVHMDAVEFEKLEWMKNLPLARQNKTKKGMQARFSLKGDLIPPDSEIPTHMGLHHHGEEAERAGYSLQELFHLSRSQFIQQRTLSLQILGRIVQKAKQGEFSAALKGSVLQLLLDAGFLFLLRFSIDDTADNVIAAAVRALRSLLVSPEDEEYLDKAFLWYQGAKVFPFLPSEEEEEEEDDEYEEAEGLEQMIGKEKRKKAKEEKKSDPDVARYDAIKGLLKTKLLHRLRYILEVVRPAPSVVLDIFDILTHVARHSVTACSQLLDCPRLIETIVQEFLPIQWSIQANTGDLGPTNLYGIPCSAAMKFLRVLGSSGRHSAARLLHKFDLKNRLSRFVAQEPQDLPLQKEEAERMSTETFRMWAVAAAYGQACDLYRELYPVLMKFLQSLPHLIYTCGGGNKMSLLSIQRAASVLTLLTHITQTAGWTAEIEAQFRSVQEEEGKEKTPPPSVSWDQVTGLLLLVEGCLRKCLEEVSTPSMWDLVKPLATASLNFVASYYQAASRQPSLDTVICNEELERLTTEVLLPFLHHPTVASMWDLLRPCSAVCNPCSCAPLPESVPSIVSLGCTGGKAALTLAGTKSPFSILTSVLNLVCNICNTHKGMTSKFAFLLESKGLQDYLWQICESQSPAVTPPSAWVLRHEYHLQYCVLSLQNKVAAMCPDGCHHASIFHSVSLTLVSRLLPGSEYLAYQLISGLIFNPSFFPEEAAGGPEAADLFDILHIAPTSKQEPPKSVAFSSCPSRGVLLKEGYKDLPSIRACYLAHLSHMEQELSRSKFIYQERTCSLQSAMLPETRGPILPFDWPFLPLINLYNKVTNAETRGNVVNTLPPDLVNKITRNLQWLLLLESWRPGCLKNIPTAAKLARISCVFLTGGDLFLEGSVHAYTTAILMLYSQNKCLESFKLDVPVPGLASFYDFYMDLLEQFESVSFGDPLFGTFVLLPLQRRFSVQLRQAVFGERVSCLRSLAVSLKELPVPLALYTSPSEDNLDLLHLYFRTLVTGALRQTWCPVLYVVAVAHVNSFIFSQDQVAQEVDAARKSMLRKIYLLVDQDLRRHLLFYKQLFSDSPVGFELYEQLPPIRERYLKIVTEKHHEASGVNSK</sequence>
<proteinExistence type="inferred from homology"/>
<evidence type="ECO:0000259" key="8">
    <source>
        <dbReference type="Pfam" id="PF08621"/>
    </source>
</evidence>
<dbReference type="PANTHER" id="PTHR21483">
    <property type="entry name" value="RNA POLYMERASE II-ASSOCIATED PROTEIN 1"/>
    <property type="match status" value="1"/>
</dbReference>
<reference evidence="10" key="1">
    <citation type="journal article" date="2010" name="Science">
        <title>The genome of the Western clawed frog Xenopus tropicalis.</title>
        <authorList>
            <person name="Hellsten U."/>
            <person name="Harland R.M."/>
            <person name="Gilchrist M.J."/>
            <person name="Hendrix D."/>
            <person name="Jurka J."/>
            <person name="Kapitonov V."/>
            <person name="Ovcharenko I."/>
            <person name="Putnam N.H."/>
            <person name="Shu S."/>
            <person name="Taher L."/>
            <person name="Blitz I.L."/>
            <person name="Blumberg B."/>
            <person name="Dichmann D.S."/>
            <person name="Dubchak I."/>
            <person name="Amaya E."/>
            <person name="Detter J.C."/>
            <person name="Fletcher R."/>
            <person name="Gerhard D.S."/>
            <person name="Goodstein D."/>
            <person name="Graves T."/>
            <person name="Grigoriev I.V."/>
            <person name="Grimwood J."/>
            <person name="Kawashima T."/>
            <person name="Lindquist E."/>
            <person name="Lucas S.M."/>
            <person name="Mead P.E."/>
            <person name="Mitros T."/>
            <person name="Ogino H."/>
            <person name="Ohta Y."/>
            <person name="Poliakov A.V."/>
            <person name="Pollet N."/>
            <person name="Robert J."/>
            <person name="Salamov A."/>
            <person name="Sater A.K."/>
            <person name="Schmutz J."/>
            <person name="Terry A."/>
            <person name="Vize P.D."/>
            <person name="Warren W.C."/>
            <person name="Wells D."/>
            <person name="Wills A."/>
            <person name="Wilson R.K."/>
            <person name="Zimmerman L.B."/>
            <person name="Zorn A.M."/>
            <person name="Grainger R."/>
            <person name="Grammer T."/>
            <person name="Khokha M.K."/>
            <person name="Richardson P.M."/>
            <person name="Rokhsar D.S."/>
        </authorList>
    </citation>
    <scope>NUCLEOTIDE SEQUENCE [LARGE SCALE GENOMIC DNA]</scope>
    <source>
        <strain evidence="10">Nigerian</strain>
    </source>
</reference>
<dbReference type="GeneTree" id="ENSGT00390000007594"/>
<dbReference type="Pfam" id="PF08621">
    <property type="entry name" value="RPAP1_N"/>
    <property type="match status" value="1"/>
</dbReference>
<dbReference type="Pfam" id="PF08620">
    <property type="entry name" value="RPAP1_C"/>
    <property type="match status" value="1"/>
</dbReference>
<dbReference type="Xenbase" id="XB-GENE-976775">
    <property type="gene designation" value="rpap1"/>
</dbReference>
<dbReference type="InterPro" id="IPR057989">
    <property type="entry name" value="TPR_RPAP1/MINIYO-like"/>
</dbReference>
<feature type="compositionally biased region" description="Basic and acidic residues" evidence="6">
    <location>
        <begin position="343"/>
        <end position="352"/>
    </location>
</feature>
<dbReference type="CTD" id="26015"/>
<keyword evidence="11" id="KW-1185">Reference proteome</keyword>
<comment type="subcellular location">
    <subcellularLocation>
        <location evidence="1">Nucleus</location>
    </subcellularLocation>
</comment>
<dbReference type="RefSeq" id="XP_012824789.3">
    <property type="nucleotide sequence ID" value="XM_012969335.3"/>
</dbReference>
<organism evidence="10">
    <name type="scientific">Xenopus tropicalis</name>
    <name type="common">Western clawed frog</name>
    <name type="synonym">Silurana tropicalis</name>
    <dbReference type="NCBI Taxonomy" id="8364"/>
    <lineage>
        <taxon>Eukaryota</taxon>
        <taxon>Metazoa</taxon>
        <taxon>Chordata</taxon>
        <taxon>Craniata</taxon>
        <taxon>Vertebrata</taxon>
        <taxon>Euteleostomi</taxon>
        <taxon>Amphibia</taxon>
        <taxon>Batrachia</taxon>
        <taxon>Anura</taxon>
        <taxon>Pipoidea</taxon>
        <taxon>Pipidae</taxon>
        <taxon>Xenopodinae</taxon>
        <taxon>Xenopus</taxon>
        <taxon>Silurana</taxon>
    </lineage>
</organism>
<evidence type="ECO:0000313" key="10">
    <source>
        <dbReference type="Ensembl" id="ENSXETP00000065890"/>
    </source>
</evidence>
<evidence type="ECO:0000256" key="2">
    <source>
        <dbReference type="ARBA" id="ARBA00009953"/>
    </source>
</evidence>
<accession>A0A6I8Q111</accession>
<feature type="domain" description="RPAP1 C-terminal" evidence="7">
    <location>
        <begin position="397"/>
        <end position="462"/>
    </location>
</feature>
<feature type="coiled-coil region" evidence="5">
    <location>
        <begin position="538"/>
        <end position="572"/>
    </location>
</feature>
<dbReference type="InterPro" id="IPR013930">
    <property type="entry name" value="RPAP1_N"/>
</dbReference>
<dbReference type="Pfam" id="PF25766">
    <property type="entry name" value="TPR_RPAP1"/>
    <property type="match status" value="1"/>
</dbReference>
<keyword evidence="3" id="KW-0804">Transcription</keyword>
<dbReference type="OrthoDB" id="348201at2759"/>
<dbReference type="OMA" id="KYFLQCV"/>
<feature type="domain" description="RPAP1/MINIYO-like TPR repeats" evidence="9">
    <location>
        <begin position="1169"/>
        <end position="1395"/>
    </location>
</feature>
<dbReference type="GeneID" id="100170469"/>
<dbReference type="GO" id="GO:0006366">
    <property type="term" value="P:transcription by RNA polymerase II"/>
    <property type="evidence" value="ECO:0007669"/>
    <property type="project" value="InterPro"/>
</dbReference>
<dbReference type="KEGG" id="xtr:100170469"/>
<keyword evidence="4" id="KW-0539">Nucleus</keyword>
<evidence type="ECO:0000256" key="6">
    <source>
        <dbReference type="SAM" id="MobiDB-lite"/>
    </source>
</evidence>
<feature type="domain" description="RPAP1 N-terminal" evidence="8">
    <location>
        <begin position="265"/>
        <end position="308"/>
    </location>
</feature>
<evidence type="ECO:0000256" key="1">
    <source>
        <dbReference type="ARBA" id="ARBA00004123"/>
    </source>
</evidence>
<dbReference type="Ensembl" id="ENSXETT00000091719">
    <property type="protein sequence ID" value="ENSXETP00000065890"/>
    <property type="gene ID" value="ENSXETG00000000054"/>
</dbReference>
<evidence type="ECO:0000313" key="12">
    <source>
        <dbReference type="RefSeq" id="XP_012824789.3"/>
    </source>
</evidence>
<dbReference type="PANTHER" id="PTHR21483:SF18">
    <property type="entry name" value="RNA POLYMERASE II-ASSOCIATED PROTEIN 1"/>
    <property type="match status" value="1"/>
</dbReference>
<feature type="region of interest" description="Disordered" evidence="6">
    <location>
        <begin position="304"/>
        <end position="355"/>
    </location>
</feature>
<dbReference type="AGR" id="Xenbase:XB-GENE-976775"/>
<evidence type="ECO:0000313" key="13">
    <source>
        <dbReference type="Xenbase" id="XB-GENE-976775"/>
    </source>
</evidence>
<evidence type="ECO:0000256" key="5">
    <source>
        <dbReference type="SAM" id="Coils"/>
    </source>
</evidence>
<keyword evidence="5" id="KW-0175">Coiled coil</keyword>
<protein>
    <submittedName>
        <fullName evidence="10 12">RNA polymerase II-associated protein 1</fullName>
    </submittedName>
</protein>
<dbReference type="InterPro" id="IPR013929">
    <property type="entry name" value="RPAP1_C"/>
</dbReference>
<dbReference type="InterPro" id="IPR039913">
    <property type="entry name" value="RPAP1/Rba50"/>
</dbReference>
<gene>
    <name evidence="10 12 13" type="primary">rpap1</name>
</gene>
<evidence type="ECO:0000256" key="3">
    <source>
        <dbReference type="ARBA" id="ARBA00023163"/>
    </source>
</evidence>
<comment type="similarity">
    <text evidence="2">Belongs to the RPAP1 family.</text>
</comment>
<evidence type="ECO:0000259" key="9">
    <source>
        <dbReference type="Pfam" id="PF25766"/>
    </source>
</evidence>
<evidence type="ECO:0000313" key="11">
    <source>
        <dbReference type="Proteomes" id="UP000008143"/>
    </source>
</evidence>